<evidence type="ECO:0000256" key="5">
    <source>
        <dbReference type="ARBA" id="ARBA00022840"/>
    </source>
</evidence>
<feature type="domain" description="Kinesin motor" evidence="12">
    <location>
        <begin position="3"/>
        <end position="352"/>
    </location>
</feature>
<dbReference type="OrthoDB" id="3176171at2759"/>
<dbReference type="SUPFAM" id="SSF52540">
    <property type="entry name" value="P-loop containing nucleoside triphosphate hydrolases"/>
    <property type="match status" value="1"/>
</dbReference>
<dbReference type="CDD" id="cd01365">
    <property type="entry name" value="KISc_KIF1A_KIF1B"/>
    <property type="match status" value="1"/>
</dbReference>
<dbReference type="InterPro" id="IPR032405">
    <property type="entry name" value="Kinesin_assoc"/>
</dbReference>
<accession>A0A158QEN1</accession>
<feature type="coiled-coil region" evidence="10">
    <location>
        <begin position="398"/>
        <end position="446"/>
    </location>
</feature>
<feature type="binding site" evidence="9">
    <location>
        <begin position="95"/>
        <end position="102"/>
    </location>
    <ligand>
        <name>ATP</name>
        <dbReference type="ChEBI" id="CHEBI:30616"/>
    </ligand>
</feature>
<gene>
    <name evidence="13" type="ORF">HDID_LOCUS7673</name>
</gene>
<evidence type="ECO:0000259" key="12">
    <source>
        <dbReference type="PROSITE" id="PS50067"/>
    </source>
</evidence>
<dbReference type="Pfam" id="PF12473">
    <property type="entry name" value="DUF3694"/>
    <property type="match status" value="1"/>
</dbReference>
<keyword evidence="6 10" id="KW-0175">Coiled coil</keyword>
<proteinExistence type="inferred from homology"/>
<keyword evidence="4 9" id="KW-0547">Nucleotide-binding</keyword>
<dbReference type="GO" id="GO:0005524">
    <property type="term" value="F:ATP binding"/>
    <property type="evidence" value="ECO:0007669"/>
    <property type="project" value="UniProtKB-UniRule"/>
</dbReference>
<keyword evidence="5 9" id="KW-0067">ATP-binding</keyword>
<sequence>MSSVKVAVRVRPFNKREMTLQSKRIISMNGDTTTIWRPDTEESVGKTFQFDHSYWSHTDPSDPLFASQRKIYEKIGVEALEHALEGYNVCVFAYGQTGSGKSYTMMGKPDDQEHMGLSPRLCRDLFTRLEKIKKERGSDYQSIVELSYMEIYCERVRDLLNPYGKGNLRVREHPVYGPYVEDLSRCAVQSFEEINELMEAGNMSRTVASTNMNETSSRSHAVLTLLVTQRETDAQTHLVAEKVSKISLVDLAGSERADATGATGARLKEGANINRSLTTLGKVIACLAEMATSKKKKKGDFIPYRDSVLTWLLRENLGGNSRTMMLATLSPADVNYEETLSTLRYADRAKQIVCKAVINEDPNARMIRELKLEVEHLRSLLRLEKGVVVTDTSEVPVKMDTSLELREYEIRIEELRASEKLLAELNETLEMKLQKTEALRAQREQELRGMGIALHANGVLTGVFAPKTPNLVNLNEDPTMSECLIYYLKEGQTLLGNMNEGDDLDIGLLGNLIKSHHCIFTLKGNIVTIEPINGAECYINGSLINGITELHSGDRVILGQNHVFRFNNPLTRRERKANETDDMTTSMTETMDWTYAICELLDKQGVDLRKEMDERLLEMEEQYRREREEIDRRFDEQRREYEGQIQVLQEKVEQSMLSSMVQEESISEDEADTVWSDRDFHLARWAFQCWKHCRFTTRRDILWNNAVLLKEANVMSVELDKKMQYQFVMLSDTPYTPLKDELTEMRRLLGNDGNHQNEIMRNRSGLVDPLSSRGLVAVEAFNTSTGHSYKWSLQNFHQRLIDMQKYFHAEGDLSTCNPNGNLTTINASASTANLKSTSDTTKDRDNEIETIESDEQEEKVESEEDEEYAAANDPFYDRIPWFQPVGRCFVYLTNLYFDVSQEVKSPLIGHTGEHVGYLHVLIESRNDISPPRSPEPSPLFGPASQGGKRQGQTKLHFDDLEYFTAEANGDIYSDDFAFGRFESRQIFDPLATVRPVESAADMNTPKVREGRFFAADSTTSESDVVTEECSRRPWLNEEYLPDHLRIGETYWFKVTILGVGELPTNYTSVFCQFSLPDKPDEIYSTEPVENLKSKEELDFCQVQKFTVTVTRAFIDCIMRKPLTFEVFGHVRRNSAMKQLKKENSLIRIRSYQSLRKGLPATLLLPPPVPIRNCDLINSTYPDSLICQNDLLVWFEVLELNAVGELDGMKDGSFTIARKHLNFSFRYAPVPVQRSTDSPGQGAFMLHQGVQRRFAVTIIHESNSTDSLAHSVEFVDLPKVVVGRARDTPEFHLSDAQTRILSLSVFPISYLPPAGDDRTFFRFEAAWDSSMHGCILLNRVTPKGHCVYITMSCYVQLSCCLDPICITKDFAMVIFPRSSAITVPRPIRSFIGSLLNQVDLRHVTGIYDLQFWKLPNHAEMRTTPRHLPNSTYVRGEENIRGWRPRSDSLILEHQIELDRLSFIESVEKTKQFLLLRDSIKAKKQDNSLEKLDTIIKHLQGNHLYDLNSQFKRISPTFQLLTIENPATFSPESVNRQSTLSTKNFTQGGLDKTFLLLTCVNILGFSKLSLPLDLVSNSAEGNSTEGLDSDSSIAASEISDACSCYVEEAFSPKGTTDSVFLQCGEVQHDMICARCDEVSAKHLLIDEFHLSV</sequence>
<dbReference type="FunFam" id="3.40.850.10:FF:000021">
    <property type="entry name" value="kinesin-like protein KIF16B isoform X1"/>
    <property type="match status" value="1"/>
</dbReference>
<dbReference type="Gene3D" id="6.10.250.2520">
    <property type="match status" value="1"/>
</dbReference>
<feature type="region of interest" description="Disordered" evidence="11">
    <location>
        <begin position="834"/>
        <end position="866"/>
    </location>
</feature>
<evidence type="ECO:0000256" key="9">
    <source>
        <dbReference type="PROSITE-ProRule" id="PRU00283"/>
    </source>
</evidence>
<dbReference type="GO" id="GO:0007018">
    <property type="term" value="P:microtubule-based movement"/>
    <property type="evidence" value="ECO:0007669"/>
    <property type="project" value="InterPro"/>
</dbReference>
<dbReference type="SMART" id="SM00129">
    <property type="entry name" value="KISc"/>
    <property type="match status" value="1"/>
</dbReference>
<organism evidence="15">
    <name type="scientific">Hymenolepis diminuta</name>
    <name type="common">Rat tapeworm</name>
    <dbReference type="NCBI Taxonomy" id="6216"/>
    <lineage>
        <taxon>Eukaryota</taxon>
        <taxon>Metazoa</taxon>
        <taxon>Spiralia</taxon>
        <taxon>Lophotrochozoa</taxon>
        <taxon>Platyhelminthes</taxon>
        <taxon>Cestoda</taxon>
        <taxon>Eucestoda</taxon>
        <taxon>Cyclophyllidea</taxon>
        <taxon>Hymenolepididae</taxon>
        <taxon>Hymenolepis</taxon>
    </lineage>
</organism>
<evidence type="ECO:0000256" key="1">
    <source>
        <dbReference type="ARBA" id="ARBA00004245"/>
    </source>
</evidence>
<evidence type="ECO:0000256" key="8">
    <source>
        <dbReference type="ARBA" id="ARBA00023212"/>
    </source>
</evidence>
<dbReference type="Pfam" id="PF00498">
    <property type="entry name" value="FHA"/>
    <property type="match status" value="1"/>
</dbReference>
<comment type="subcellular location">
    <subcellularLocation>
        <location evidence="1">Cytoplasm</location>
        <location evidence="1">Cytoskeleton</location>
    </subcellularLocation>
</comment>
<evidence type="ECO:0000313" key="15">
    <source>
        <dbReference type="WBParaSite" id="HDID_0000767501-mRNA-1"/>
    </source>
</evidence>
<dbReference type="STRING" id="6216.A0A158QEN1"/>
<dbReference type="Proteomes" id="UP000274504">
    <property type="component" value="Unassembled WGS sequence"/>
</dbReference>
<dbReference type="PROSITE" id="PS50067">
    <property type="entry name" value="KINESIN_MOTOR_2"/>
    <property type="match status" value="1"/>
</dbReference>
<keyword evidence="2" id="KW-0963">Cytoplasm</keyword>
<feature type="coiled-coil region" evidence="10">
    <location>
        <begin position="609"/>
        <end position="640"/>
    </location>
</feature>
<dbReference type="EMBL" id="UYSG01010963">
    <property type="protein sequence ID" value="VDL59991.1"/>
    <property type="molecule type" value="Genomic_DNA"/>
</dbReference>
<evidence type="ECO:0000313" key="14">
    <source>
        <dbReference type="Proteomes" id="UP000274504"/>
    </source>
</evidence>
<dbReference type="PRINTS" id="PR00380">
    <property type="entry name" value="KINESINHEAVY"/>
</dbReference>
<keyword evidence="8" id="KW-0206">Cytoskeleton</keyword>
<evidence type="ECO:0000256" key="7">
    <source>
        <dbReference type="ARBA" id="ARBA00023175"/>
    </source>
</evidence>
<dbReference type="PANTHER" id="PTHR47117">
    <property type="entry name" value="STAR-RELATED LIPID TRANSFER PROTEIN 9"/>
    <property type="match status" value="1"/>
</dbReference>
<dbReference type="InterPro" id="IPR000253">
    <property type="entry name" value="FHA_dom"/>
</dbReference>
<dbReference type="Gene3D" id="2.60.200.20">
    <property type="match status" value="1"/>
</dbReference>
<evidence type="ECO:0000256" key="4">
    <source>
        <dbReference type="ARBA" id="ARBA00022741"/>
    </source>
</evidence>
<evidence type="ECO:0000256" key="6">
    <source>
        <dbReference type="ARBA" id="ARBA00023054"/>
    </source>
</evidence>
<dbReference type="SUPFAM" id="SSF49879">
    <property type="entry name" value="SMAD/FHA domain"/>
    <property type="match status" value="1"/>
</dbReference>
<reference evidence="13 14" key="2">
    <citation type="submission" date="2018-11" db="EMBL/GenBank/DDBJ databases">
        <authorList>
            <consortium name="Pathogen Informatics"/>
        </authorList>
    </citation>
    <scope>NUCLEOTIDE SEQUENCE [LARGE SCALE GENOMIC DNA]</scope>
</reference>
<dbReference type="GO" id="GO:0005874">
    <property type="term" value="C:microtubule"/>
    <property type="evidence" value="ECO:0007669"/>
    <property type="project" value="UniProtKB-KW"/>
</dbReference>
<dbReference type="InterPro" id="IPR001752">
    <property type="entry name" value="Kinesin_motor_dom"/>
</dbReference>
<dbReference type="PROSITE" id="PS00411">
    <property type="entry name" value="KINESIN_MOTOR_1"/>
    <property type="match status" value="1"/>
</dbReference>
<dbReference type="InterPro" id="IPR027417">
    <property type="entry name" value="P-loop_NTPase"/>
</dbReference>
<evidence type="ECO:0000256" key="2">
    <source>
        <dbReference type="ARBA" id="ARBA00022490"/>
    </source>
</evidence>
<dbReference type="WBParaSite" id="HDID_0000767501-mRNA-1">
    <property type="protein sequence ID" value="HDID_0000767501-mRNA-1"/>
    <property type="gene ID" value="HDID_0000767501"/>
</dbReference>
<evidence type="ECO:0000256" key="3">
    <source>
        <dbReference type="ARBA" id="ARBA00022701"/>
    </source>
</evidence>
<feature type="region of interest" description="Disordered" evidence="11">
    <location>
        <begin position="926"/>
        <end position="951"/>
    </location>
</feature>
<dbReference type="Gene3D" id="3.40.850.10">
    <property type="entry name" value="Kinesin motor domain"/>
    <property type="match status" value="1"/>
</dbReference>
<dbReference type="GO" id="GO:0003777">
    <property type="term" value="F:microtubule motor activity"/>
    <property type="evidence" value="ECO:0007669"/>
    <property type="project" value="InterPro"/>
</dbReference>
<evidence type="ECO:0000313" key="13">
    <source>
        <dbReference type="EMBL" id="VDL59991.1"/>
    </source>
</evidence>
<dbReference type="InterPro" id="IPR019821">
    <property type="entry name" value="Kinesin_motor_CS"/>
</dbReference>
<name>A0A158QEN1_HYMDI</name>
<keyword evidence="3" id="KW-0493">Microtubule</keyword>
<dbReference type="InterPro" id="IPR036961">
    <property type="entry name" value="Kinesin_motor_dom_sf"/>
</dbReference>
<comment type="similarity">
    <text evidence="9">Belongs to the TRAFAC class myosin-kinesin ATPase superfamily. Kinesin family.</text>
</comment>
<dbReference type="Pfam" id="PF16183">
    <property type="entry name" value="Kinesin_assoc"/>
    <property type="match status" value="1"/>
</dbReference>
<keyword evidence="7 9" id="KW-0505">Motor protein</keyword>
<evidence type="ECO:0000256" key="10">
    <source>
        <dbReference type="SAM" id="Coils"/>
    </source>
</evidence>
<protein>
    <submittedName>
        <fullName evidence="15">Kinesin motor domain-containing protein</fullName>
    </submittedName>
</protein>
<dbReference type="Pfam" id="PF00225">
    <property type="entry name" value="Kinesin"/>
    <property type="match status" value="1"/>
</dbReference>
<dbReference type="GO" id="GO:0008017">
    <property type="term" value="F:microtubule binding"/>
    <property type="evidence" value="ECO:0007669"/>
    <property type="project" value="InterPro"/>
</dbReference>
<evidence type="ECO:0000256" key="11">
    <source>
        <dbReference type="SAM" id="MobiDB-lite"/>
    </source>
</evidence>
<dbReference type="InterPro" id="IPR008984">
    <property type="entry name" value="SMAD_FHA_dom_sf"/>
</dbReference>
<feature type="compositionally biased region" description="Acidic residues" evidence="11">
    <location>
        <begin position="848"/>
        <end position="866"/>
    </location>
</feature>
<dbReference type="InterPro" id="IPR022164">
    <property type="entry name" value="Kinesin-like"/>
</dbReference>
<reference evidence="15" key="1">
    <citation type="submission" date="2016-04" db="UniProtKB">
        <authorList>
            <consortium name="WormBaseParasite"/>
        </authorList>
    </citation>
    <scope>IDENTIFICATION</scope>
</reference>